<dbReference type="SUPFAM" id="SSF88713">
    <property type="entry name" value="Glycoside hydrolase/deacetylase"/>
    <property type="match status" value="1"/>
</dbReference>
<accession>K7AP20</accession>
<proteinExistence type="predicted"/>
<dbReference type="OrthoDB" id="9814639at2"/>
<keyword evidence="2" id="KW-0732">Signal</keyword>
<dbReference type="STRING" id="1129794.C427_5418"/>
<gene>
    <name evidence="4" type="ORF">C427_5418</name>
</gene>
<dbReference type="Proteomes" id="UP000011864">
    <property type="component" value="Chromosome"/>
</dbReference>
<dbReference type="Pfam" id="PF01522">
    <property type="entry name" value="Polysacc_deac_1"/>
    <property type="match status" value="1"/>
</dbReference>
<evidence type="ECO:0000313" key="5">
    <source>
        <dbReference type="Proteomes" id="UP000011864"/>
    </source>
</evidence>
<dbReference type="CDD" id="cd10973">
    <property type="entry name" value="CE4_DAC_u4_5s"/>
    <property type="match status" value="1"/>
</dbReference>
<dbReference type="RefSeq" id="WP_007637041.1">
    <property type="nucleotide sequence ID" value="NC_020514.1"/>
</dbReference>
<dbReference type="InterPro" id="IPR002509">
    <property type="entry name" value="NODB_dom"/>
</dbReference>
<dbReference type="InterPro" id="IPR011330">
    <property type="entry name" value="Glyco_hydro/deAcase_b/a-brl"/>
</dbReference>
<reference evidence="4 5" key="1">
    <citation type="journal article" date="2013" name="Genome Announc.">
        <title>Complete Genome Sequence of Glaciecola psychrophila Strain 170T.</title>
        <authorList>
            <person name="Yin J."/>
            <person name="Chen J."/>
            <person name="Liu G."/>
            <person name="Yu Y."/>
            <person name="Song L."/>
            <person name="Wang X."/>
            <person name="Qu X."/>
        </authorList>
    </citation>
    <scope>NUCLEOTIDE SEQUENCE [LARGE SCALE GENOMIC DNA]</scope>
    <source>
        <strain evidence="4 5">170</strain>
    </source>
</reference>
<evidence type="ECO:0000259" key="3">
    <source>
        <dbReference type="PROSITE" id="PS51677"/>
    </source>
</evidence>
<evidence type="ECO:0000313" key="4">
    <source>
        <dbReference type="EMBL" id="AGH47515.1"/>
    </source>
</evidence>
<protein>
    <recommendedName>
        <fullName evidence="3">NodB homology domain-containing protein</fullName>
    </recommendedName>
</protein>
<dbReference type="KEGG" id="gps:C427_5418"/>
<comment type="subcellular location">
    <subcellularLocation>
        <location evidence="1">Secreted</location>
    </subcellularLocation>
</comment>
<name>K7AP20_9ALTE</name>
<dbReference type="HOGENOM" id="CLU_030024_0_1_6"/>
<evidence type="ECO:0000256" key="1">
    <source>
        <dbReference type="ARBA" id="ARBA00004613"/>
    </source>
</evidence>
<dbReference type="GO" id="GO:0005576">
    <property type="term" value="C:extracellular region"/>
    <property type="evidence" value="ECO:0007669"/>
    <property type="project" value="UniProtKB-SubCell"/>
</dbReference>
<feature type="domain" description="NodB homology" evidence="3">
    <location>
        <begin position="82"/>
        <end position="337"/>
    </location>
</feature>
<dbReference type="PANTHER" id="PTHR34216:SF3">
    <property type="entry name" value="POLY-BETA-1,6-N-ACETYL-D-GLUCOSAMINE N-DEACETYLASE"/>
    <property type="match status" value="1"/>
</dbReference>
<evidence type="ECO:0000256" key="2">
    <source>
        <dbReference type="ARBA" id="ARBA00022729"/>
    </source>
</evidence>
<dbReference type="GO" id="GO:0005975">
    <property type="term" value="P:carbohydrate metabolic process"/>
    <property type="evidence" value="ECO:0007669"/>
    <property type="project" value="InterPro"/>
</dbReference>
<dbReference type="AlphaFoldDB" id="K7AP20"/>
<dbReference type="PANTHER" id="PTHR34216">
    <property type="match status" value="1"/>
</dbReference>
<dbReference type="PROSITE" id="PS51677">
    <property type="entry name" value="NODB"/>
    <property type="match status" value="1"/>
</dbReference>
<keyword evidence="5" id="KW-1185">Reference proteome</keyword>
<sequence>MRKTRGIIALTITSALLSINTWAKDNAVILLYHHVSDSTPKVTSVSPDTFREHMQYLTDHHQVLPLKEVIETLQNKQPLPDKAVVITFDDGYENIYDNAHPILKEFSFPYTIFINPPLIGNVSYQLDWQQVKTMANEGASFANHGSQHTHMLTKGDSESDESWLQRSIQEIENAETILKDNLGYSLKYFAYPYGEFDSKLQARLSSKGYISFAQHSGAIASHSDFSALPRYPSAGIYSNIKSLMVKLNSLAMPVDNVYPSDPKIELPSYNQHLSFNVKTEDLRPPQINCFQNGQALNKSLDGNTVSVAITPITKPGRHRLNCTAPSISEKGRFYWFSQPFFMPTAEGKWLD</sequence>
<dbReference type="eggNOG" id="COG0726">
    <property type="taxonomic scope" value="Bacteria"/>
</dbReference>
<dbReference type="Gene3D" id="3.20.20.370">
    <property type="entry name" value="Glycoside hydrolase/deacetylase"/>
    <property type="match status" value="1"/>
</dbReference>
<dbReference type="InterPro" id="IPR051398">
    <property type="entry name" value="Polysacch_Deacetylase"/>
</dbReference>
<organism evidence="4 5">
    <name type="scientific">Paraglaciecola psychrophila 170</name>
    <dbReference type="NCBI Taxonomy" id="1129794"/>
    <lineage>
        <taxon>Bacteria</taxon>
        <taxon>Pseudomonadati</taxon>
        <taxon>Pseudomonadota</taxon>
        <taxon>Gammaproteobacteria</taxon>
        <taxon>Alteromonadales</taxon>
        <taxon>Alteromonadaceae</taxon>
        <taxon>Paraglaciecola</taxon>
    </lineage>
</organism>
<dbReference type="PATRIC" id="fig|1129794.4.peg.5398"/>
<dbReference type="EMBL" id="CP003837">
    <property type="protein sequence ID" value="AGH47515.1"/>
    <property type="molecule type" value="Genomic_DNA"/>
</dbReference>
<dbReference type="GO" id="GO:0016810">
    <property type="term" value="F:hydrolase activity, acting on carbon-nitrogen (but not peptide) bonds"/>
    <property type="evidence" value="ECO:0007669"/>
    <property type="project" value="InterPro"/>
</dbReference>